<protein>
    <submittedName>
        <fullName evidence="1">Uncharacterized protein</fullName>
    </submittedName>
</protein>
<keyword evidence="2" id="KW-1185">Reference proteome</keyword>
<dbReference type="EMBL" id="JAHRIM010034948">
    <property type="protein sequence ID" value="MEQ2265956.1"/>
    <property type="molecule type" value="Genomic_DNA"/>
</dbReference>
<proteinExistence type="predicted"/>
<dbReference type="Proteomes" id="UP001444071">
    <property type="component" value="Unassembled WGS sequence"/>
</dbReference>
<evidence type="ECO:0000313" key="2">
    <source>
        <dbReference type="Proteomes" id="UP001444071"/>
    </source>
</evidence>
<reference evidence="1 2" key="1">
    <citation type="submission" date="2021-06" db="EMBL/GenBank/DDBJ databases">
        <authorList>
            <person name="Palmer J.M."/>
        </authorList>
    </citation>
    <scope>NUCLEOTIDE SEQUENCE [LARGE SCALE GENOMIC DNA]</scope>
    <source>
        <strain evidence="1 2">XR_2019</strain>
        <tissue evidence="1">Muscle</tissue>
    </source>
</reference>
<evidence type="ECO:0000313" key="1">
    <source>
        <dbReference type="EMBL" id="MEQ2265956.1"/>
    </source>
</evidence>
<organism evidence="1 2">
    <name type="scientific">Xenotaenia resolanae</name>
    <dbReference type="NCBI Taxonomy" id="208358"/>
    <lineage>
        <taxon>Eukaryota</taxon>
        <taxon>Metazoa</taxon>
        <taxon>Chordata</taxon>
        <taxon>Craniata</taxon>
        <taxon>Vertebrata</taxon>
        <taxon>Euteleostomi</taxon>
        <taxon>Actinopterygii</taxon>
        <taxon>Neopterygii</taxon>
        <taxon>Teleostei</taxon>
        <taxon>Neoteleostei</taxon>
        <taxon>Acanthomorphata</taxon>
        <taxon>Ovalentaria</taxon>
        <taxon>Atherinomorphae</taxon>
        <taxon>Cyprinodontiformes</taxon>
        <taxon>Goodeidae</taxon>
        <taxon>Xenotaenia</taxon>
    </lineage>
</organism>
<name>A0ABV0WB92_9TELE</name>
<sequence length="125" mass="14362">MKKKETYAWKKMDICTHIAICRNRITVKYLPESMRASFKYLSKTNKQDKMGTEHVIPVNFNDPSTGGDVSKHLHHQAAFLHSPTVIFLTAFAVKLTCCFSLFRCCWISFLSPVQTRHQAYTNGAF</sequence>
<gene>
    <name evidence="1" type="ORF">XENORESO_015301</name>
</gene>
<comment type="caution">
    <text evidence="1">The sequence shown here is derived from an EMBL/GenBank/DDBJ whole genome shotgun (WGS) entry which is preliminary data.</text>
</comment>
<accession>A0ABV0WB92</accession>